<dbReference type="Pfam" id="PF00805">
    <property type="entry name" value="Pentapeptide"/>
    <property type="match status" value="1"/>
</dbReference>
<dbReference type="SUPFAM" id="SSF141571">
    <property type="entry name" value="Pentapeptide repeat-like"/>
    <property type="match status" value="1"/>
</dbReference>
<proteinExistence type="predicted"/>
<keyword evidence="2" id="KW-1185">Reference proteome</keyword>
<sequence length="126" mass="13562">MVATAGSTIEQFMDRVGTWLSTFPANPITDLLTGGLWPLRGTLFPVGCDVGLWGTAACVAAKDCSGKSLSGADLQREDLSGDSLTDANLSNANLTNSGQYARRRHIETCCRRLTCRMRSVFEVDSD</sequence>
<reference evidence="1 2" key="1">
    <citation type="submission" date="2017-07" db="EMBL/GenBank/DDBJ databases">
        <title>The new phylogeny of genus Mycobacterium.</title>
        <authorList>
            <person name="Tortoli E."/>
            <person name="Trovato A."/>
            <person name="Cirillo D.M."/>
        </authorList>
    </citation>
    <scope>NUCLEOTIDE SEQUENCE [LARGE SCALE GENOMIC DNA]</scope>
    <source>
        <strain evidence="1 2">ATCC 33027</strain>
    </source>
</reference>
<accession>A0A255DLX0</accession>
<dbReference type="Gene3D" id="2.160.20.80">
    <property type="entry name" value="E3 ubiquitin-protein ligase SopA"/>
    <property type="match status" value="1"/>
</dbReference>
<evidence type="ECO:0000313" key="2">
    <source>
        <dbReference type="Proteomes" id="UP000216063"/>
    </source>
</evidence>
<dbReference type="RefSeq" id="WP_094481481.1">
    <property type="nucleotide sequence ID" value="NZ_NOZR01000013.1"/>
</dbReference>
<dbReference type="Proteomes" id="UP000216063">
    <property type="component" value="Unassembled WGS sequence"/>
</dbReference>
<organism evidence="1 2">
    <name type="scientific">Mycolicibacterium sphagni</name>
    <dbReference type="NCBI Taxonomy" id="1786"/>
    <lineage>
        <taxon>Bacteria</taxon>
        <taxon>Bacillati</taxon>
        <taxon>Actinomycetota</taxon>
        <taxon>Actinomycetes</taxon>
        <taxon>Mycobacteriales</taxon>
        <taxon>Mycobacteriaceae</taxon>
        <taxon>Mycolicibacterium</taxon>
    </lineage>
</organism>
<protein>
    <recommendedName>
        <fullName evidence="3">Pentapeptide repeat-containing protein</fullName>
    </recommendedName>
</protein>
<dbReference type="AlphaFoldDB" id="A0A255DLX0"/>
<dbReference type="EMBL" id="NOZR01000013">
    <property type="protein sequence ID" value="OYN78225.1"/>
    <property type="molecule type" value="Genomic_DNA"/>
</dbReference>
<dbReference type="InterPro" id="IPR001646">
    <property type="entry name" value="5peptide_repeat"/>
</dbReference>
<evidence type="ECO:0000313" key="1">
    <source>
        <dbReference type="EMBL" id="OYN78225.1"/>
    </source>
</evidence>
<name>A0A255DLX0_9MYCO</name>
<comment type="caution">
    <text evidence="1">The sequence shown here is derived from an EMBL/GenBank/DDBJ whole genome shotgun (WGS) entry which is preliminary data.</text>
</comment>
<evidence type="ECO:0008006" key="3">
    <source>
        <dbReference type="Google" id="ProtNLM"/>
    </source>
</evidence>
<gene>
    <name evidence="1" type="ORF">CG716_16635</name>
</gene>